<protein>
    <submittedName>
        <fullName evidence="1">Uncharacterized protein</fullName>
    </submittedName>
</protein>
<proteinExistence type="predicted"/>
<comment type="caution">
    <text evidence="1">The sequence shown here is derived from an EMBL/GenBank/DDBJ whole genome shotgun (WGS) entry which is preliminary data.</text>
</comment>
<evidence type="ECO:0000313" key="1">
    <source>
        <dbReference type="EMBL" id="TDG23270.1"/>
    </source>
</evidence>
<evidence type="ECO:0000313" key="2">
    <source>
        <dbReference type="Proteomes" id="UP000295722"/>
    </source>
</evidence>
<keyword evidence="2" id="KW-1185">Reference proteome</keyword>
<name>A0A4R5MAD1_9BURK</name>
<dbReference type="RefSeq" id="WP_133195640.1">
    <property type="nucleotide sequence ID" value="NZ_JBHUCW010000009.1"/>
</dbReference>
<sequence>MPVDRRDVPHYVVLLSEHQSYSLNADREVLTYGVSDELAQFARARGNAQSVDDRLWKPFADQEGLSPIDRERFCCYRIVDGGETEEQLQHLINM</sequence>
<accession>A0A4R5MAD1</accession>
<organism evidence="1 2">
    <name type="scientific">Paraburkholderia silviterrae</name>
    <dbReference type="NCBI Taxonomy" id="2528715"/>
    <lineage>
        <taxon>Bacteria</taxon>
        <taxon>Pseudomonadati</taxon>
        <taxon>Pseudomonadota</taxon>
        <taxon>Betaproteobacteria</taxon>
        <taxon>Burkholderiales</taxon>
        <taxon>Burkholderiaceae</taxon>
        <taxon>Paraburkholderia</taxon>
    </lineage>
</organism>
<dbReference type="Proteomes" id="UP000295722">
    <property type="component" value="Unassembled WGS sequence"/>
</dbReference>
<dbReference type="AlphaFoldDB" id="A0A4R5MAD1"/>
<dbReference type="EMBL" id="SMRP01000006">
    <property type="protein sequence ID" value="TDG23270.1"/>
    <property type="molecule type" value="Genomic_DNA"/>
</dbReference>
<reference evidence="1 2" key="1">
    <citation type="submission" date="2019-03" db="EMBL/GenBank/DDBJ databases">
        <title>Paraburkholderia sp. 4M-K11, isolated from subtropical forest soil.</title>
        <authorList>
            <person name="Gao Z.-H."/>
            <person name="Qiu L.-H."/>
        </authorList>
    </citation>
    <scope>NUCLEOTIDE SEQUENCE [LARGE SCALE GENOMIC DNA]</scope>
    <source>
        <strain evidence="1 2">4M-K11</strain>
    </source>
</reference>
<gene>
    <name evidence="1" type="ORF">EYW47_15170</name>
</gene>